<gene>
    <name evidence="2" type="primary">iolI</name>
    <name evidence="2" type="ORF">V22_27670</name>
</gene>
<dbReference type="InterPro" id="IPR013022">
    <property type="entry name" value="Xyl_isomerase-like_TIM-brl"/>
</dbReference>
<dbReference type="PANTHER" id="PTHR12110">
    <property type="entry name" value="HYDROXYPYRUVATE ISOMERASE"/>
    <property type="match status" value="1"/>
</dbReference>
<accession>A0A517TAW3</accession>
<dbReference type="InterPro" id="IPR036237">
    <property type="entry name" value="Xyl_isomerase-like_sf"/>
</dbReference>
<dbReference type="InterPro" id="IPR050312">
    <property type="entry name" value="IolE/XylAMocC-like"/>
</dbReference>
<dbReference type="KEGG" id="chya:V22_27670"/>
<organism evidence="2 3">
    <name type="scientific">Calycomorphotria hydatis</name>
    <dbReference type="NCBI Taxonomy" id="2528027"/>
    <lineage>
        <taxon>Bacteria</taxon>
        <taxon>Pseudomonadati</taxon>
        <taxon>Planctomycetota</taxon>
        <taxon>Planctomycetia</taxon>
        <taxon>Planctomycetales</taxon>
        <taxon>Planctomycetaceae</taxon>
        <taxon>Calycomorphotria</taxon>
    </lineage>
</organism>
<evidence type="ECO:0000259" key="1">
    <source>
        <dbReference type="Pfam" id="PF01261"/>
    </source>
</evidence>
<proteinExistence type="predicted"/>
<dbReference type="SUPFAM" id="SSF51658">
    <property type="entry name" value="Xylose isomerase-like"/>
    <property type="match status" value="1"/>
</dbReference>
<name>A0A517TAW3_9PLAN</name>
<keyword evidence="2" id="KW-0413">Isomerase</keyword>
<dbReference type="RefSeq" id="WP_231734023.1">
    <property type="nucleotide sequence ID" value="NZ_CP036316.1"/>
</dbReference>
<evidence type="ECO:0000313" key="3">
    <source>
        <dbReference type="Proteomes" id="UP000319976"/>
    </source>
</evidence>
<reference evidence="2 3" key="1">
    <citation type="submission" date="2019-02" db="EMBL/GenBank/DDBJ databases">
        <title>Deep-cultivation of Planctomycetes and their phenomic and genomic characterization uncovers novel biology.</title>
        <authorList>
            <person name="Wiegand S."/>
            <person name="Jogler M."/>
            <person name="Boedeker C."/>
            <person name="Pinto D."/>
            <person name="Vollmers J."/>
            <person name="Rivas-Marin E."/>
            <person name="Kohn T."/>
            <person name="Peeters S.H."/>
            <person name="Heuer A."/>
            <person name="Rast P."/>
            <person name="Oberbeckmann S."/>
            <person name="Bunk B."/>
            <person name="Jeske O."/>
            <person name="Meyerdierks A."/>
            <person name="Storesund J.E."/>
            <person name="Kallscheuer N."/>
            <person name="Luecker S."/>
            <person name="Lage O.M."/>
            <person name="Pohl T."/>
            <person name="Merkel B.J."/>
            <person name="Hornburger P."/>
            <person name="Mueller R.-W."/>
            <person name="Bruemmer F."/>
            <person name="Labrenz M."/>
            <person name="Spormann A.M."/>
            <person name="Op den Camp H."/>
            <person name="Overmann J."/>
            <person name="Amann R."/>
            <person name="Jetten M.S.M."/>
            <person name="Mascher T."/>
            <person name="Medema M.H."/>
            <person name="Devos D.P."/>
            <person name="Kaster A.-K."/>
            <person name="Ovreas L."/>
            <person name="Rohde M."/>
            <person name="Galperin M.Y."/>
            <person name="Jogler C."/>
        </authorList>
    </citation>
    <scope>NUCLEOTIDE SEQUENCE [LARGE SCALE GENOMIC DNA]</scope>
    <source>
        <strain evidence="2 3">V22</strain>
    </source>
</reference>
<keyword evidence="3" id="KW-1185">Reference proteome</keyword>
<dbReference type="EMBL" id="CP036316">
    <property type="protein sequence ID" value="QDT65512.1"/>
    <property type="molecule type" value="Genomic_DNA"/>
</dbReference>
<protein>
    <submittedName>
        <fullName evidence="2">Inosose isomerase</fullName>
        <ecNumber evidence="2">5.3.99.-</ecNumber>
    </submittedName>
</protein>
<evidence type="ECO:0000313" key="2">
    <source>
        <dbReference type="EMBL" id="QDT65512.1"/>
    </source>
</evidence>
<dbReference type="AlphaFoldDB" id="A0A517TAW3"/>
<dbReference type="Gene3D" id="3.20.20.150">
    <property type="entry name" value="Divalent-metal-dependent TIM barrel enzymes"/>
    <property type="match status" value="1"/>
</dbReference>
<dbReference type="PANTHER" id="PTHR12110:SF48">
    <property type="entry name" value="BLL3656 PROTEIN"/>
    <property type="match status" value="1"/>
</dbReference>
<dbReference type="EC" id="5.3.99.-" evidence="2"/>
<dbReference type="GO" id="GO:0016853">
    <property type="term" value="F:isomerase activity"/>
    <property type="evidence" value="ECO:0007669"/>
    <property type="project" value="UniProtKB-KW"/>
</dbReference>
<dbReference type="Pfam" id="PF01261">
    <property type="entry name" value="AP_endonuc_2"/>
    <property type="match status" value="1"/>
</dbReference>
<feature type="domain" description="Xylose isomerase-like TIM barrel" evidence="1">
    <location>
        <begin position="27"/>
        <end position="270"/>
    </location>
</feature>
<dbReference type="Proteomes" id="UP000319976">
    <property type="component" value="Chromosome"/>
</dbReference>
<sequence length="281" mass="30901">MSTSPVRYCLNTSTIRGQKLGIVGEVEVASTAGYQGIEPWIRTLEEYQSQGGSLTELRSRIHDAGLTVDSAIAFPKWISNDADERREGLEQARREMEMLKTIGGSRIACPPAGATKERISDLDLIAERYAALCDIGRDMGVTPQLEVWGFSATLSKLREVIYVLVASGHPQAMLLADAYHLYKGESSPDGLRFVAPRVSEVFHLNDYPDIPPAEINDKDRVMPGDGIAPLTQIIRNLISPGRTITLSLELFSPSYWQRDALEVAREGLAKMKVEVGKALGE</sequence>